<dbReference type="STRING" id="994479.GCA_000194155_06856"/>
<dbReference type="Gene3D" id="3.90.226.10">
    <property type="entry name" value="2-enoyl-CoA Hydratase, Chain A, domain 1"/>
    <property type="match status" value="1"/>
</dbReference>
<dbReference type="EMBL" id="PJNB01000001">
    <property type="protein sequence ID" value="PKW18145.1"/>
    <property type="molecule type" value="Genomic_DNA"/>
</dbReference>
<protein>
    <submittedName>
        <fullName evidence="2">Polyketide biosynthesis enoyl-CoA hydratase PksH</fullName>
    </submittedName>
</protein>
<accession>A0A2N3Y5F6</accession>
<dbReference type="GO" id="GO:0003824">
    <property type="term" value="F:catalytic activity"/>
    <property type="evidence" value="ECO:0007669"/>
    <property type="project" value="UniProtKB-ARBA"/>
</dbReference>
<name>A0A2N3Y5F6_SACSN</name>
<dbReference type="OrthoDB" id="153350at2"/>
<dbReference type="RefSeq" id="WP_083822272.1">
    <property type="nucleotide sequence ID" value="NZ_CP061007.1"/>
</dbReference>
<dbReference type="CDD" id="cd06558">
    <property type="entry name" value="crotonase-like"/>
    <property type="match status" value="1"/>
</dbReference>
<dbReference type="InterPro" id="IPR029045">
    <property type="entry name" value="ClpP/crotonase-like_dom_sf"/>
</dbReference>
<proteinExistence type="inferred from homology"/>
<dbReference type="SUPFAM" id="SSF52096">
    <property type="entry name" value="ClpP/crotonase"/>
    <property type="match status" value="1"/>
</dbReference>
<organism evidence="2 3">
    <name type="scientific">Saccharopolyspora spinosa</name>
    <dbReference type="NCBI Taxonomy" id="60894"/>
    <lineage>
        <taxon>Bacteria</taxon>
        <taxon>Bacillati</taxon>
        <taxon>Actinomycetota</taxon>
        <taxon>Actinomycetes</taxon>
        <taxon>Pseudonocardiales</taxon>
        <taxon>Pseudonocardiaceae</taxon>
        <taxon>Saccharopolyspora</taxon>
    </lineage>
</organism>
<reference evidence="2" key="1">
    <citation type="submission" date="2017-12" db="EMBL/GenBank/DDBJ databases">
        <title>Sequencing the genomes of 1000 Actinobacteria strains.</title>
        <authorList>
            <person name="Klenk H.-P."/>
        </authorList>
    </citation>
    <scope>NUCLEOTIDE SEQUENCE [LARGE SCALE GENOMIC DNA]</scope>
    <source>
        <strain evidence="2">DSM 44228</strain>
    </source>
</reference>
<gene>
    <name evidence="2" type="ORF">A8926_6209</name>
</gene>
<dbReference type="InterPro" id="IPR051683">
    <property type="entry name" value="Enoyl-CoA_Hydratase/Isomerase"/>
</dbReference>
<dbReference type="Proteomes" id="UP000233786">
    <property type="component" value="Unassembled WGS sequence"/>
</dbReference>
<dbReference type="PANTHER" id="PTHR42964:SF1">
    <property type="entry name" value="POLYKETIDE BIOSYNTHESIS ENOYL-COA HYDRATASE PKSH-RELATED"/>
    <property type="match status" value="1"/>
</dbReference>
<dbReference type="AlphaFoldDB" id="A0A2N3Y5F6"/>
<dbReference type="Pfam" id="PF00378">
    <property type="entry name" value="ECH_1"/>
    <property type="match status" value="1"/>
</dbReference>
<sequence length="248" mass="26995">MPAEGFVTVTRDEGSTIAELNRPDEGNILTLEMLDALSTALHEAEHDPNCSAFVLCAAGDSFCMGDDLRKLASENIDVFLSSYWRFVANLASAAVPTVAVVTGPAVGGGVGLTAACDIAICGPKATFQLPEVFFGMLPTILLPPLAWRIGPQRALRLAALGEIVSAEMAPELGLVDLLSSNPVAAKREVLEVLHRSDRDTIAVVKRIHRAEFSLDTWFKEYRKLLLDVRWNDPKVVDRVQRMIREGVL</sequence>
<evidence type="ECO:0000256" key="1">
    <source>
        <dbReference type="ARBA" id="ARBA00005254"/>
    </source>
</evidence>
<keyword evidence="3" id="KW-1185">Reference proteome</keyword>
<comment type="caution">
    <text evidence="2">The sequence shown here is derived from an EMBL/GenBank/DDBJ whole genome shotgun (WGS) entry which is preliminary data.</text>
</comment>
<evidence type="ECO:0000313" key="2">
    <source>
        <dbReference type="EMBL" id="PKW18145.1"/>
    </source>
</evidence>
<dbReference type="InterPro" id="IPR001753">
    <property type="entry name" value="Enoyl-CoA_hydra/iso"/>
</dbReference>
<dbReference type="PANTHER" id="PTHR42964">
    <property type="entry name" value="ENOYL-COA HYDRATASE"/>
    <property type="match status" value="1"/>
</dbReference>
<evidence type="ECO:0000313" key="3">
    <source>
        <dbReference type="Proteomes" id="UP000233786"/>
    </source>
</evidence>
<comment type="similarity">
    <text evidence="1">Belongs to the enoyl-CoA hydratase/isomerase family.</text>
</comment>